<dbReference type="InterPro" id="IPR001965">
    <property type="entry name" value="Znf_PHD"/>
</dbReference>
<dbReference type="InterPro" id="IPR013083">
    <property type="entry name" value="Znf_RING/FYVE/PHD"/>
</dbReference>
<dbReference type="SUPFAM" id="SSF57903">
    <property type="entry name" value="FYVE/PHD zinc finger"/>
    <property type="match status" value="1"/>
</dbReference>
<evidence type="ECO:0000256" key="1">
    <source>
        <dbReference type="ARBA" id="ARBA00022723"/>
    </source>
</evidence>
<dbReference type="eggNOG" id="ENOG502SPY2">
    <property type="taxonomic scope" value="Eukaryota"/>
</dbReference>
<dbReference type="InParanoid" id="F0VIB3"/>
<feature type="region of interest" description="Disordered" evidence="6">
    <location>
        <begin position="382"/>
        <end position="427"/>
    </location>
</feature>
<protein>
    <recommendedName>
        <fullName evidence="12">ELM2 domain-containing protein</fullName>
    </recommendedName>
</protein>
<evidence type="ECO:0000256" key="4">
    <source>
        <dbReference type="ARBA" id="ARBA00023242"/>
    </source>
</evidence>
<keyword evidence="3" id="KW-0862">Zinc</keyword>
<evidence type="ECO:0000256" key="6">
    <source>
        <dbReference type="SAM" id="MobiDB-lite"/>
    </source>
</evidence>
<dbReference type="GO" id="GO:0008270">
    <property type="term" value="F:zinc ion binding"/>
    <property type="evidence" value="ECO:0007669"/>
    <property type="project" value="UniProtKB-KW"/>
</dbReference>
<evidence type="ECO:0000259" key="7">
    <source>
        <dbReference type="PROSITE" id="PS50016"/>
    </source>
</evidence>
<evidence type="ECO:0000256" key="3">
    <source>
        <dbReference type="ARBA" id="ARBA00022833"/>
    </source>
</evidence>
<evidence type="ECO:0000259" key="8">
    <source>
        <dbReference type="PROSITE" id="PS51156"/>
    </source>
</evidence>
<reference evidence="10" key="4">
    <citation type="journal article" date="2015" name="PLoS ONE">
        <title>Comprehensive Evaluation of Toxoplasma gondii VEG and Neospora caninum LIV Genomes with Tachyzoite Stage Transcriptome and Proteome Defines Novel Transcript Features.</title>
        <authorList>
            <person name="Ramaprasad A."/>
            <person name="Mourier T."/>
            <person name="Naeem R."/>
            <person name="Malas T.B."/>
            <person name="Moussa E."/>
            <person name="Panigrahi A."/>
            <person name="Vermont S.J."/>
            <person name="Otto T.D."/>
            <person name="Wastling J."/>
            <person name="Pain A."/>
        </authorList>
    </citation>
    <scope>NUCLEOTIDE SEQUENCE</scope>
    <source>
        <strain evidence="10">Liverpool</strain>
    </source>
</reference>
<keyword evidence="2 5" id="KW-0863">Zinc-finger</keyword>
<evidence type="ECO:0000313" key="11">
    <source>
        <dbReference type="Proteomes" id="UP000007494"/>
    </source>
</evidence>
<dbReference type="FunCoup" id="F0VIB3">
    <property type="interactions" value="7"/>
</dbReference>
<keyword evidence="4" id="KW-0539">Nucleus</keyword>
<keyword evidence="11" id="KW-1185">Reference proteome</keyword>
<dbReference type="RefSeq" id="XP_003883506.1">
    <property type="nucleotide sequence ID" value="XM_003883457.1"/>
</dbReference>
<dbReference type="InterPro" id="IPR011011">
    <property type="entry name" value="Znf_FYVE_PHD"/>
</dbReference>
<feature type="region of interest" description="Disordered" evidence="6">
    <location>
        <begin position="285"/>
        <end position="362"/>
    </location>
</feature>
<dbReference type="EMBL" id="FR823390">
    <property type="protein sequence ID" value="CBZ53474.1"/>
    <property type="molecule type" value="Genomic_DNA"/>
</dbReference>
<dbReference type="VEuPathDB" id="ToxoDB:NCLIV_032610"/>
<dbReference type="PROSITE" id="PS51156">
    <property type="entry name" value="ELM2"/>
    <property type="match status" value="1"/>
</dbReference>
<evidence type="ECO:0000256" key="2">
    <source>
        <dbReference type="ARBA" id="ARBA00022771"/>
    </source>
</evidence>
<sequence>MNRSSDPHCAVPAMETSDRLFRETGKEGETEHQSAVEDSSLVVSTPSRARCHADKAGEALDPAVALDSGTGRPHVGLADTAQETCAQENSGRASSPEIAKAGLEEIPQLPATCRSGASAASATSGIMEQQRDEQPDGLASEHVVKGEEPQSSKGSESSLLSARRREREGVRSLAGKADSYRERGSSPLPADDLCVLRSEGTVCYPDKETERRSGECLRSETDAAPAFSEPGRSQCARCGGGGQLRCCVSCVRSFHSTCLEQSLPSSNGLTFRTSQWTCPACQAINRDDPGQQQQSESGRAGREGILERGDGDSDAVGNLAEGEEPSGGKGSCGDSADADDAQEATPAADKEPLQDSKGASLPDEIMCGGVCHTGEKKEYMATKKRHAGVAVSPKATASHASPRSASPSPSHYSRKRRRCEGEAGGTSRCKVNIGPRHQVPAVPPFFLDSTCAWDGKAETLSDFQGLYANDTDDTARLVYSPYAMQRVYMKRLAEGAGDKIIKNAEEMNSFIQRVAQNWTSKSGWQPFSPEYAYKLLHFAGYDPHRAIRIMKDPNFCFTAICDPPQRRYDNKWRPNDRRGQIGTHPYPCPLTLRAYLSKRNQHAAAAFHRGAPR</sequence>
<dbReference type="InterPro" id="IPR019787">
    <property type="entry name" value="Znf_PHD-finger"/>
</dbReference>
<evidence type="ECO:0000313" key="9">
    <source>
        <dbReference type="EMBL" id="CBZ53474.1"/>
    </source>
</evidence>
<dbReference type="InterPro" id="IPR019786">
    <property type="entry name" value="Zinc_finger_PHD-type_CS"/>
</dbReference>
<dbReference type="Pfam" id="PF15863">
    <property type="entry name" value="EELM2"/>
    <property type="match status" value="1"/>
</dbReference>
<feature type="domain" description="ELM2" evidence="8">
    <location>
        <begin position="429"/>
        <end position="554"/>
    </location>
</feature>
<organism evidence="9 11">
    <name type="scientific">Neospora caninum (strain Liverpool)</name>
    <dbReference type="NCBI Taxonomy" id="572307"/>
    <lineage>
        <taxon>Eukaryota</taxon>
        <taxon>Sar</taxon>
        <taxon>Alveolata</taxon>
        <taxon>Apicomplexa</taxon>
        <taxon>Conoidasida</taxon>
        <taxon>Coccidia</taxon>
        <taxon>Eucoccidiorida</taxon>
        <taxon>Eimeriorina</taxon>
        <taxon>Sarcocystidae</taxon>
        <taxon>Neospora</taxon>
    </lineage>
</organism>
<evidence type="ECO:0008006" key="12">
    <source>
        <dbReference type="Google" id="ProtNLM"/>
    </source>
</evidence>
<dbReference type="Proteomes" id="UP000007494">
    <property type="component" value="Chromosome VIII"/>
</dbReference>
<feature type="compositionally biased region" description="Low complexity" evidence="6">
    <location>
        <begin position="115"/>
        <end position="125"/>
    </location>
</feature>
<feature type="compositionally biased region" description="Polar residues" evidence="6">
    <location>
        <begin position="81"/>
        <end position="93"/>
    </location>
</feature>
<dbReference type="SMART" id="SM00249">
    <property type="entry name" value="PHD"/>
    <property type="match status" value="1"/>
</dbReference>
<name>F0VIB3_NEOCL</name>
<reference evidence="9" key="1">
    <citation type="submission" date="2011-02" db="EMBL/GenBank/DDBJ databases">
        <authorList>
            <person name="Aslett M."/>
        </authorList>
    </citation>
    <scope>NUCLEOTIDE SEQUENCE</scope>
    <source>
        <strain evidence="9">Liverpool</strain>
    </source>
</reference>
<dbReference type="InterPro" id="IPR000949">
    <property type="entry name" value="ELM2_dom"/>
</dbReference>
<feature type="compositionally biased region" description="Low complexity" evidence="6">
    <location>
        <begin position="397"/>
        <end position="411"/>
    </location>
</feature>
<dbReference type="GeneID" id="13442727"/>
<feature type="compositionally biased region" description="Basic and acidic residues" evidence="6">
    <location>
        <begin position="16"/>
        <end position="35"/>
    </location>
</feature>
<dbReference type="Gene3D" id="3.30.40.10">
    <property type="entry name" value="Zinc/RING finger domain, C3HC4 (zinc finger)"/>
    <property type="match status" value="1"/>
</dbReference>
<dbReference type="PROSITE" id="PS01359">
    <property type="entry name" value="ZF_PHD_1"/>
    <property type="match status" value="1"/>
</dbReference>
<dbReference type="InterPro" id="IPR031724">
    <property type="entry name" value="EELM2"/>
</dbReference>
<dbReference type="PROSITE" id="PS50016">
    <property type="entry name" value="ZF_PHD_2"/>
    <property type="match status" value="1"/>
</dbReference>
<feature type="region of interest" description="Disordered" evidence="6">
    <location>
        <begin position="65"/>
        <end position="185"/>
    </location>
</feature>
<feature type="compositionally biased region" description="Basic and acidic residues" evidence="6">
    <location>
        <begin position="299"/>
        <end position="311"/>
    </location>
</feature>
<evidence type="ECO:0000313" key="10">
    <source>
        <dbReference type="EMBL" id="CEL67461.1"/>
    </source>
</evidence>
<proteinExistence type="predicted"/>
<accession>F0VIB3</accession>
<feature type="compositionally biased region" description="Low complexity" evidence="6">
    <location>
        <begin position="151"/>
        <end position="161"/>
    </location>
</feature>
<dbReference type="EMBL" id="LN714483">
    <property type="protein sequence ID" value="CEL67461.1"/>
    <property type="molecule type" value="Genomic_DNA"/>
</dbReference>
<dbReference type="OrthoDB" id="333160at2759"/>
<dbReference type="AlphaFoldDB" id="F0VIB3"/>
<gene>
    <name evidence="10" type="ORF">BN1204_032610</name>
    <name evidence="9" type="ORF">NCLIV_032610</name>
</gene>
<reference evidence="11" key="3">
    <citation type="journal article" date="2012" name="PLoS Pathog.">
        <title>Comparative genomics of the apicomplexan parasites Toxoplasma gondii and Neospora caninum: Coccidia differing in host range and transmission strategy.</title>
        <authorList>
            <person name="Reid A.J."/>
            <person name="Vermont S.J."/>
            <person name="Cotton J.A."/>
            <person name="Harris D."/>
            <person name="Hill-Cawthorne G.A."/>
            <person name="Konen-Waisman S."/>
            <person name="Latham S.M."/>
            <person name="Mourier T."/>
            <person name="Norton R."/>
            <person name="Quail M.A."/>
            <person name="Sanders M."/>
            <person name="Shanmugam D."/>
            <person name="Sohal A."/>
            <person name="Wasmuth J.D."/>
            <person name="Brunk B."/>
            <person name="Grigg M.E."/>
            <person name="Howard J.C."/>
            <person name="Parkinson J."/>
            <person name="Roos D.S."/>
            <person name="Trees A.J."/>
            <person name="Berriman M."/>
            <person name="Pain A."/>
            <person name="Wastling J.M."/>
        </authorList>
    </citation>
    <scope>NUCLEOTIDE SEQUENCE [LARGE SCALE GENOMIC DNA]</scope>
    <source>
        <strain evidence="11">Liverpool</strain>
    </source>
</reference>
<dbReference type="OMA" id="IRIMKDP"/>
<reference evidence="9" key="2">
    <citation type="submission" date="2011-03" db="EMBL/GenBank/DDBJ databases">
        <title>Comparative genomics and transcriptomics of Neospora caninum and Toxoplasma gondii.</title>
        <authorList>
            <person name="Reid A.J."/>
            <person name="Sohal A."/>
            <person name="Harris D."/>
            <person name="Quail M."/>
            <person name="Sanders M."/>
            <person name="Berriman M."/>
            <person name="Wastling J.M."/>
            <person name="Pain A."/>
        </authorList>
    </citation>
    <scope>NUCLEOTIDE SEQUENCE</scope>
    <source>
        <strain evidence="9">Liverpool</strain>
    </source>
</reference>
<feature type="domain" description="PHD-type" evidence="7">
    <location>
        <begin position="232"/>
        <end position="284"/>
    </location>
</feature>
<feature type="region of interest" description="Disordered" evidence="6">
    <location>
        <begin position="1"/>
        <end position="49"/>
    </location>
</feature>
<evidence type="ECO:0000256" key="5">
    <source>
        <dbReference type="PROSITE-ProRule" id="PRU00146"/>
    </source>
</evidence>
<keyword evidence="1" id="KW-0479">Metal-binding</keyword>